<reference evidence="2" key="1">
    <citation type="submission" date="2021-05" db="UniProtKB">
        <authorList>
            <consortium name="EnsemblPlants"/>
        </authorList>
    </citation>
    <scope>IDENTIFICATION</scope>
    <source>
        <strain evidence="2">subsp. malaccensis</strain>
    </source>
</reference>
<dbReference type="EnsemblPlants" id="Ma05_t10160.1">
    <property type="protein sequence ID" value="Ma05_p10160.1"/>
    <property type="gene ID" value="Ma05_g10160"/>
</dbReference>
<organism evidence="2 3">
    <name type="scientific">Musa acuminata subsp. malaccensis</name>
    <name type="common">Wild banana</name>
    <name type="synonym">Musa malaccensis</name>
    <dbReference type="NCBI Taxonomy" id="214687"/>
    <lineage>
        <taxon>Eukaryota</taxon>
        <taxon>Viridiplantae</taxon>
        <taxon>Streptophyta</taxon>
        <taxon>Embryophyta</taxon>
        <taxon>Tracheophyta</taxon>
        <taxon>Spermatophyta</taxon>
        <taxon>Magnoliopsida</taxon>
        <taxon>Liliopsida</taxon>
        <taxon>Zingiberales</taxon>
        <taxon>Musaceae</taxon>
        <taxon>Musa</taxon>
    </lineage>
</organism>
<keyword evidence="3" id="KW-1185">Reference proteome</keyword>
<proteinExistence type="predicted"/>
<dbReference type="Gramene" id="Ma05_t10160.1">
    <property type="protein sequence ID" value="Ma05_p10160.1"/>
    <property type="gene ID" value="Ma05_g10160"/>
</dbReference>
<name>A0A804J2W7_MUSAM</name>
<accession>A0A804J2W7</accession>
<dbReference type="AlphaFoldDB" id="A0A804J2W7"/>
<evidence type="ECO:0000256" key="1">
    <source>
        <dbReference type="SAM" id="Phobius"/>
    </source>
</evidence>
<evidence type="ECO:0000313" key="2">
    <source>
        <dbReference type="EnsemblPlants" id="Ma05_p10160.1"/>
    </source>
</evidence>
<keyword evidence="1" id="KW-1133">Transmembrane helix</keyword>
<feature type="transmembrane region" description="Helical" evidence="1">
    <location>
        <begin position="24"/>
        <end position="42"/>
    </location>
</feature>
<keyword evidence="1" id="KW-0472">Membrane</keyword>
<dbReference type="Proteomes" id="UP000012960">
    <property type="component" value="Unplaced"/>
</dbReference>
<sequence>MYGEATCHQFGLMDDSLHGFSEETLQILVLPFSMGLVIHIFSKKKKRRHA</sequence>
<keyword evidence="1" id="KW-0812">Transmembrane</keyword>
<evidence type="ECO:0000313" key="3">
    <source>
        <dbReference type="Proteomes" id="UP000012960"/>
    </source>
</evidence>
<dbReference type="InParanoid" id="A0A804J2W7"/>
<protein>
    <submittedName>
        <fullName evidence="2">Uncharacterized protein</fullName>
    </submittedName>
</protein>